<dbReference type="Gene3D" id="1.10.3210.10">
    <property type="entry name" value="Hypothetical protein af1432"/>
    <property type="match status" value="1"/>
</dbReference>
<protein>
    <submittedName>
        <fullName evidence="2">HD domain-containing protein</fullName>
    </submittedName>
</protein>
<dbReference type="EMBL" id="JACOQI010000010">
    <property type="protein sequence ID" value="MBC5770908.1"/>
    <property type="molecule type" value="Genomic_DNA"/>
</dbReference>
<dbReference type="Pfam" id="PF01966">
    <property type="entry name" value="HD"/>
    <property type="match status" value="1"/>
</dbReference>
<keyword evidence="3" id="KW-1185">Reference proteome</keyword>
<dbReference type="Proteomes" id="UP000620327">
    <property type="component" value="Unassembled WGS sequence"/>
</dbReference>
<dbReference type="AlphaFoldDB" id="A0A923MJM6"/>
<gene>
    <name evidence="2" type="ORF">H8Z83_11355</name>
</gene>
<dbReference type="CDD" id="cd00077">
    <property type="entry name" value="HDc"/>
    <property type="match status" value="1"/>
</dbReference>
<evidence type="ECO:0000313" key="3">
    <source>
        <dbReference type="Proteomes" id="UP000620327"/>
    </source>
</evidence>
<organism evidence="2 3">
    <name type="scientific">Dysosmobacter segnis</name>
    <dbReference type="NCBI Taxonomy" id="2763042"/>
    <lineage>
        <taxon>Bacteria</taxon>
        <taxon>Bacillati</taxon>
        <taxon>Bacillota</taxon>
        <taxon>Clostridia</taxon>
        <taxon>Eubacteriales</taxon>
        <taxon>Oscillospiraceae</taxon>
        <taxon>Dysosmobacter</taxon>
    </lineage>
</organism>
<sequence>MTAEEMLWEYGGDILRSPTMDQERTIPQHGSTTCYDHSVAVTLCSIRLAQKWGWDVDWRSLVRGALLHDYFLYNWREHNRDHKLHGFYHARKAMENAQRDFGLNPLEANIIHRHMFPLNPTPPKYKESVVVTCADKICATREVWSCVRNASTRRFRALMGTK</sequence>
<comment type="caution">
    <text evidence="2">The sequence shown here is derived from an EMBL/GenBank/DDBJ whole genome shotgun (WGS) entry which is preliminary data.</text>
</comment>
<feature type="domain" description="HD" evidence="1">
    <location>
        <begin position="35"/>
        <end position="139"/>
    </location>
</feature>
<accession>A0A923MJM6</accession>
<dbReference type="SUPFAM" id="SSF109604">
    <property type="entry name" value="HD-domain/PDEase-like"/>
    <property type="match status" value="1"/>
</dbReference>
<dbReference type="RefSeq" id="WP_187015133.1">
    <property type="nucleotide sequence ID" value="NZ_JACOQI010000010.1"/>
</dbReference>
<reference evidence="2" key="1">
    <citation type="submission" date="2020-08" db="EMBL/GenBank/DDBJ databases">
        <title>Genome public.</title>
        <authorList>
            <person name="Liu C."/>
            <person name="Sun Q."/>
        </authorList>
    </citation>
    <scope>NUCLEOTIDE SEQUENCE</scope>
    <source>
        <strain evidence="2">BX15</strain>
    </source>
</reference>
<evidence type="ECO:0000313" key="2">
    <source>
        <dbReference type="EMBL" id="MBC5770908.1"/>
    </source>
</evidence>
<proteinExistence type="predicted"/>
<evidence type="ECO:0000259" key="1">
    <source>
        <dbReference type="Pfam" id="PF01966"/>
    </source>
</evidence>
<dbReference type="InterPro" id="IPR006674">
    <property type="entry name" value="HD_domain"/>
</dbReference>
<dbReference type="InterPro" id="IPR003607">
    <property type="entry name" value="HD/PDEase_dom"/>
</dbReference>
<name>A0A923MJM6_9FIRM</name>